<keyword evidence="14" id="KW-0472">Membrane</keyword>
<comment type="subcellular location">
    <subcellularLocation>
        <location evidence="1">Peroxisome membrane</location>
        <topology evidence="1">Multi-pass membrane protein</topology>
    </subcellularLocation>
</comment>
<dbReference type="InterPro" id="IPR002110">
    <property type="entry name" value="Ankyrin_rpt"/>
</dbReference>
<comment type="subunit">
    <text evidence="17">Component of the PEX2-PEX10-PEX12 retrotranslocation channel, composed of PEX2, PEX10 and PEX12.</text>
</comment>
<dbReference type="CDD" id="cd14483">
    <property type="entry name" value="SPX_PHO81_NUC-2_like"/>
    <property type="match status" value="1"/>
</dbReference>
<dbReference type="PROSITE" id="PS50089">
    <property type="entry name" value="ZF_RING_2"/>
    <property type="match status" value="1"/>
</dbReference>
<dbReference type="PANTHER" id="PTHR12888">
    <property type="entry name" value="PEROXISOME ASSEMBLY PROTEIN 12 PEROXIN-12"/>
    <property type="match status" value="1"/>
</dbReference>
<dbReference type="GO" id="GO:0008081">
    <property type="term" value="F:phosphoric diester hydrolase activity"/>
    <property type="evidence" value="ECO:0007669"/>
    <property type="project" value="InterPro"/>
</dbReference>
<dbReference type="Pfam" id="PF12796">
    <property type="entry name" value="Ank_2"/>
    <property type="match status" value="3"/>
</dbReference>
<evidence type="ECO:0000256" key="16">
    <source>
        <dbReference type="ARBA" id="ARBA00029692"/>
    </source>
</evidence>
<feature type="compositionally biased region" description="Polar residues" evidence="20">
    <location>
        <begin position="1207"/>
        <end position="1223"/>
    </location>
</feature>
<dbReference type="GO" id="GO:0016562">
    <property type="term" value="P:protein import into peroxisome matrix, receptor recycling"/>
    <property type="evidence" value="ECO:0007669"/>
    <property type="project" value="UniProtKB-ARBA"/>
</dbReference>
<feature type="region of interest" description="Disordered" evidence="20">
    <location>
        <begin position="1204"/>
        <end position="1223"/>
    </location>
</feature>
<dbReference type="InterPro" id="IPR001841">
    <property type="entry name" value="Znf_RING"/>
</dbReference>
<evidence type="ECO:0000256" key="20">
    <source>
        <dbReference type="SAM" id="MobiDB-lite"/>
    </source>
</evidence>
<dbReference type="CDD" id="cd16451">
    <property type="entry name" value="mRING_PEX12"/>
    <property type="match status" value="1"/>
</dbReference>
<evidence type="ECO:0000256" key="8">
    <source>
        <dbReference type="ARBA" id="ARBA00022737"/>
    </source>
</evidence>
<evidence type="ECO:0000256" key="4">
    <source>
        <dbReference type="ARBA" id="ARBA00018980"/>
    </source>
</evidence>
<accession>A0AAD7K0A8</accession>
<dbReference type="GO" id="GO:0006513">
    <property type="term" value="P:protein monoubiquitination"/>
    <property type="evidence" value="ECO:0007669"/>
    <property type="project" value="TreeGrafter"/>
</dbReference>
<dbReference type="Pfam" id="PF03105">
    <property type="entry name" value="SPX"/>
    <property type="match status" value="2"/>
</dbReference>
<dbReference type="InterPro" id="IPR017375">
    <property type="entry name" value="PEX12"/>
</dbReference>
<feature type="repeat" description="ANK" evidence="18">
    <location>
        <begin position="853"/>
        <end position="879"/>
    </location>
</feature>
<dbReference type="SUPFAM" id="SSF51695">
    <property type="entry name" value="PLC-like phosphodiesterases"/>
    <property type="match status" value="1"/>
</dbReference>
<feature type="repeat" description="ANK" evidence="18">
    <location>
        <begin position="752"/>
        <end position="784"/>
    </location>
</feature>
<comment type="caution">
    <text evidence="24">The sequence shown here is derived from an EMBL/GenBank/DDBJ whole genome shotgun (WGS) entry which is preliminary data.</text>
</comment>
<evidence type="ECO:0000256" key="7">
    <source>
        <dbReference type="ARBA" id="ARBA00022723"/>
    </source>
</evidence>
<dbReference type="PROSITE" id="PS50297">
    <property type="entry name" value="ANK_REP_REGION"/>
    <property type="match status" value="5"/>
</dbReference>
<dbReference type="InterPro" id="IPR057506">
    <property type="entry name" value="C2_GPCPD1"/>
</dbReference>
<dbReference type="GO" id="GO:0005778">
    <property type="term" value="C:peroxisomal membrane"/>
    <property type="evidence" value="ECO:0007669"/>
    <property type="project" value="UniProtKB-SubCell"/>
</dbReference>
<feature type="domain" description="GP-PDE" evidence="23">
    <location>
        <begin position="1207"/>
        <end position="1496"/>
    </location>
</feature>
<evidence type="ECO:0000256" key="10">
    <source>
        <dbReference type="ARBA" id="ARBA00022833"/>
    </source>
</evidence>
<dbReference type="InterPro" id="IPR004331">
    <property type="entry name" value="SPX_dom"/>
</dbReference>
<feature type="repeat" description="ANK" evidence="18">
    <location>
        <begin position="885"/>
        <end position="908"/>
    </location>
</feature>
<dbReference type="Pfam" id="PF04757">
    <property type="entry name" value="Pex2_Pex12"/>
    <property type="match status" value="1"/>
</dbReference>
<reference evidence="24" key="1">
    <citation type="submission" date="2023-03" db="EMBL/GenBank/DDBJ databases">
        <title>Massive genome expansion in bonnet fungi (Mycena s.s.) driven by repeated elements and novel gene families across ecological guilds.</title>
        <authorList>
            <consortium name="Lawrence Berkeley National Laboratory"/>
            <person name="Harder C.B."/>
            <person name="Miyauchi S."/>
            <person name="Viragh M."/>
            <person name="Kuo A."/>
            <person name="Thoen E."/>
            <person name="Andreopoulos B."/>
            <person name="Lu D."/>
            <person name="Skrede I."/>
            <person name="Drula E."/>
            <person name="Henrissat B."/>
            <person name="Morin E."/>
            <person name="Kohler A."/>
            <person name="Barry K."/>
            <person name="LaButti K."/>
            <person name="Morin E."/>
            <person name="Salamov A."/>
            <person name="Lipzen A."/>
            <person name="Mereny Z."/>
            <person name="Hegedus B."/>
            <person name="Baldrian P."/>
            <person name="Stursova M."/>
            <person name="Weitz H."/>
            <person name="Taylor A."/>
            <person name="Grigoriev I.V."/>
            <person name="Nagy L.G."/>
            <person name="Martin F."/>
            <person name="Kauserud H."/>
        </authorList>
    </citation>
    <scope>NUCLEOTIDE SEQUENCE</scope>
    <source>
        <strain evidence="24">CBHHK188m</strain>
    </source>
</reference>
<dbReference type="Pfam" id="PF03009">
    <property type="entry name" value="GDPD"/>
    <property type="match status" value="1"/>
</dbReference>
<keyword evidence="25" id="KW-1185">Reference proteome</keyword>
<keyword evidence="9 19" id="KW-0863">Zinc-finger</keyword>
<evidence type="ECO:0000259" key="23">
    <source>
        <dbReference type="PROSITE" id="PS51704"/>
    </source>
</evidence>
<keyword evidence="8" id="KW-0677">Repeat</keyword>
<keyword evidence="5" id="KW-0813">Transport</keyword>
<dbReference type="GO" id="GO:0004842">
    <property type="term" value="F:ubiquitin-protein transferase activity"/>
    <property type="evidence" value="ECO:0007669"/>
    <property type="project" value="TreeGrafter"/>
</dbReference>
<evidence type="ECO:0000256" key="19">
    <source>
        <dbReference type="PROSITE-ProRule" id="PRU00175"/>
    </source>
</evidence>
<dbReference type="GO" id="GO:0004860">
    <property type="term" value="F:protein kinase inhibitor activity"/>
    <property type="evidence" value="ECO:0007669"/>
    <property type="project" value="UniProtKB-KW"/>
</dbReference>
<evidence type="ECO:0000256" key="13">
    <source>
        <dbReference type="ARBA" id="ARBA00023043"/>
    </source>
</evidence>
<dbReference type="GO" id="GO:0006629">
    <property type="term" value="P:lipid metabolic process"/>
    <property type="evidence" value="ECO:0007669"/>
    <property type="project" value="InterPro"/>
</dbReference>
<dbReference type="SUPFAM" id="SSF48403">
    <property type="entry name" value="Ankyrin repeat"/>
    <property type="match status" value="1"/>
</dbReference>
<evidence type="ECO:0000256" key="5">
    <source>
        <dbReference type="ARBA" id="ARBA00022448"/>
    </source>
</evidence>
<keyword evidence="15" id="KW-0576">Peroxisome</keyword>
<protein>
    <recommendedName>
        <fullName evidence="4">Peroxisome assembly protein 12</fullName>
    </recommendedName>
    <alternativeName>
        <fullName evidence="16">Peroxin-12</fullName>
    </alternativeName>
</protein>
<dbReference type="InterPro" id="IPR006845">
    <property type="entry name" value="Pex_N"/>
</dbReference>
<dbReference type="Pfam" id="PF25329">
    <property type="entry name" value="C2_GDE1"/>
    <property type="match status" value="1"/>
</dbReference>
<dbReference type="PROSITE" id="PS50088">
    <property type="entry name" value="ANK_REPEAT"/>
    <property type="match status" value="5"/>
</dbReference>
<keyword evidence="11" id="KW-0653">Protein transport</keyword>
<evidence type="ECO:0000256" key="12">
    <source>
        <dbReference type="ARBA" id="ARBA00022989"/>
    </source>
</evidence>
<feature type="domain" description="SPX" evidence="22">
    <location>
        <begin position="403"/>
        <end position="615"/>
    </location>
</feature>
<evidence type="ECO:0000256" key="15">
    <source>
        <dbReference type="ARBA" id="ARBA00023140"/>
    </source>
</evidence>
<gene>
    <name evidence="24" type="ORF">DFH07DRAFT_901760</name>
</gene>
<dbReference type="PRINTS" id="PR01415">
    <property type="entry name" value="ANKYRIN"/>
</dbReference>
<keyword evidence="12" id="KW-1133">Transmembrane helix</keyword>
<evidence type="ECO:0000313" key="25">
    <source>
        <dbReference type="Proteomes" id="UP001215280"/>
    </source>
</evidence>
<dbReference type="GO" id="GO:1990429">
    <property type="term" value="C:peroxisomal importomer complex"/>
    <property type="evidence" value="ECO:0007669"/>
    <property type="project" value="TreeGrafter"/>
</dbReference>
<dbReference type="GO" id="GO:0008270">
    <property type="term" value="F:zinc ion binding"/>
    <property type="evidence" value="ECO:0007669"/>
    <property type="project" value="UniProtKB-KW"/>
</dbReference>
<dbReference type="SMART" id="SM00248">
    <property type="entry name" value="ANK"/>
    <property type="match status" value="7"/>
</dbReference>
<dbReference type="InterPro" id="IPR017946">
    <property type="entry name" value="PLC-like_Pdiesterase_TIM-brl"/>
</dbReference>
<evidence type="ECO:0000259" key="22">
    <source>
        <dbReference type="PROSITE" id="PS51382"/>
    </source>
</evidence>
<dbReference type="InterPro" id="IPR030395">
    <property type="entry name" value="GP_PDE_dom"/>
</dbReference>
<sequence>MHQSCHQGLRPVSLERKFDLMEFFNDVGSDPLKPSLFELVAQEQLRDLLQPALKYVLAVFAQRYPRYLLRIVNRHEEFYAAIMLFVERHYLRKHNASFSENFYGLKRRRRPFIETERAKAAVGGIPPGENLRAQEIWRSLLFLVGVPYLRAKAQDYYEELGGGVSADINEGHDYQQRVLPDPSFAGLSRRIFKAIYPWLNTSFELWLLICNLGYLFDQTPYYRSWLSWIGIDLRRLGVEDFRTATASSKKHHNAPRSPFAWIRRLLFTSPQVLFDSLRLLLPTAIFFVKFLEWWYSPGSPARSFSTSPLGPAVPPPRILPPHPQGIRFDPQSYGKCPLCMDDIKNATALPSGYVFCYRCAFDYVDKYGICPVTRLPARIWQLRKVMVPVLSWACNLNHQLNSYQFGKHIQAQQVPGWSPYYLDYKFLKKIISSLTAHRPASEAAALALGLRPTDVLDPASPSPSAVSRDRLPIVVDEPGGPPLFSGSANDERGPDFRAHKAAFFFKLERELEKVAFLLLCYINEFYLQKEAELKLRLETLLSKRRAAAMRGFPDTVDDTTQNNVEWSAVEEGFRHLERDLGKLQQFVEINATGFRKILKKFDKRSTSTTKELYLARQVDVQPVFNRQLISELSDTVAACLLDLTDLSSGLKFEGSAATDIFAQQIMNERPQHMGPFHDLENNLRKAVVASDASSITDCINYSDVLAQQGFGGKTNVTRILWNAIIEAPPDLADMIMASLSTPFDFQFVDDINGRTCLHEAAIAGTLRLVQICIEKGVDVGKIDAYGRTALHYAAMNGHAAICHRLLQTDLAPDLHDMDNYNALVYATLRGSVDCVRVLLDEGKVQTQPNPPAGDLIPLSLASQSGHVDVVTLLLERGAQCLPNSNGEYPMHLAAREGHAEVCRLLLHHDGWDTPDKYHEWTPLFHAARYGRGDCVRILLDAGSRVRATDELGHLAVYYAIWYGHHQCLSPLLNATPLMPSGVDPARVPKDSPMSDVGMSESEIDLIPSLSLPPPIMPHRVYGHNYLDRNHLVQVTIGQMSGRKGGQPGVRLHHRLISPAFRNDIVMASTPLKLVITTSRDVNSGPYSIPLPQKDAKGTYTFQIASLDNLTLVFSIYPNFGTKTIGRAVALPPLFKDFEKNRPFVLPILDTRLHVIGEVDFEVNIVTPFDGVTLEVGGDVETYWKSLAMPVATVPHRGPSRFPHRSNLIGSAHTSPSQTSPHSIASTIRQASTISSLRGSYLYVVVQVTRDLHPVVYADWLLPQSTFDLTVSDVTLAQFEALASSSSKNVNPQTDDWAAVTSTSMISLAQLLKILPNTLGVSLDLAYPHRAVCTQSSGYRLQLNSFVDSVLRTIYHTSGSLARRRIVFTSFSPDVCSAINWKQPNYPVFFASQCGKKQGRLSFIGADEEDWRTASVGAAVEFARANNLLGIFVDADLLMQVPSLIDGIRNAGLLIGINGASENSEPLTSSSTIEGTPVDAFVRDGIVFFVDHSNRELI</sequence>
<dbReference type="Gene3D" id="3.20.20.190">
    <property type="entry name" value="Phosphatidylinositol (PI) phosphodiesterase"/>
    <property type="match status" value="1"/>
</dbReference>
<dbReference type="EMBL" id="JARJLG010000016">
    <property type="protein sequence ID" value="KAJ7774203.1"/>
    <property type="molecule type" value="Genomic_DNA"/>
</dbReference>
<proteinExistence type="inferred from homology"/>
<dbReference type="PANTHER" id="PTHR12888:SF0">
    <property type="entry name" value="PEROXISOME ASSEMBLY PROTEIN 12"/>
    <property type="match status" value="1"/>
</dbReference>
<dbReference type="InterPro" id="IPR036770">
    <property type="entry name" value="Ankyrin_rpt-contain_sf"/>
</dbReference>
<evidence type="ECO:0000256" key="3">
    <source>
        <dbReference type="ARBA" id="ARBA00008704"/>
    </source>
</evidence>
<feature type="domain" description="RING-type" evidence="21">
    <location>
        <begin position="336"/>
        <end position="374"/>
    </location>
</feature>
<keyword evidence="24" id="KW-0649">Protein kinase inhibitor</keyword>
<dbReference type="Proteomes" id="UP001215280">
    <property type="component" value="Unassembled WGS sequence"/>
</dbReference>
<dbReference type="InterPro" id="IPR013083">
    <property type="entry name" value="Znf_RING/FYVE/PHD"/>
</dbReference>
<keyword evidence="13 18" id="KW-0040">ANK repeat</keyword>
<comment type="pathway">
    <text evidence="2">Protein modification; protein ubiquitination.</text>
</comment>
<keyword evidence="7" id="KW-0479">Metal-binding</keyword>
<evidence type="ECO:0000256" key="2">
    <source>
        <dbReference type="ARBA" id="ARBA00004906"/>
    </source>
</evidence>
<evidence type="ECO:0000256" key="9">
    <source>
        <dbReference type="ARBA" id="ARBA00022771"/>
    </source>
</evidence>
<evidence type="ECO:0000256" key="17">
    <source>
        <dbReference type="ARBA" id="ARBA00034505"/>
    </source>
</evidence>
<dbReference type="Gene3D" id="3.30.40.10">
    <property type="entry name" value="Zinc/RING finger domain, C3HC4 (zinc finger)"/>
    <property type="match status" value="1"/>
</dbReference>
<feature type="repeat" description="ANK" evidence="18">
    <location>
        <begin position="918"/>
        <end position="950"/>
    </location>
</feature>
<dbReference type="PROSITE" id="PS51704">
    <property type="entry name" value="GP_PDE"/>
    <property type="match status" value="1"/>
</dbReference>
<dbReference type="SUPFAM" id="SSF57850">
    <property type="entry name" value="RING/U-box"/>
    <property type="match status" value="1"/>
</dbReference>
<dbReference type="PROSITE" id="PS51382">
    <property type="entry name" value="SPX"/>
    <property type="match status" value="1"/>
</dbReference>
<keyword evidence="6" id="KW-0812">Transmembrane</keyword>
<organism evidence="24 25">
    <name type="scientific">Mycena maculata</name>
    <dbReference type="NCBI Taxonomy" id="230809"/>
    <lineage>
        <taxon>Eukaryota</taxon>
        <taxon>Fungi</taxon>
        <taxon>Dikarya</taxon>
        <taxon>Basidiomycota</taxon>
        <taxon>Agaricomycotina</taxon>
        <taxon>Agaricomycetes</taxon>
        <taxon>Agaricomycetidae</taxon>
        <taxon>Agaricales</taxon>
        <taxon>Marasmiineae</taxon>
        <taxon>Mycenaceae</taxon>
        <taxon>Mycena</taxon>
    </lineage>
</organism>
<evidence type="ECO:0000313" key="24">
    <source>
        <dbReference type="EMBL" id="KAJ7774203.1"/>
    </source>
</evidence>
<evidence type="ECO:0000256" key="11">
    <source>
        <dbReference type="ARBA" id="ARBA00022927"/>
    </source>
</evidence>
<comment type="similarity">
    <text evidence="3">Belongs to the pex2/pex10/pex12 family.</text>
</comment>
<evidence type="ECO:0000256" key="1">
    <source>
        <dbReference type="ARBA" id="ARBA00004585"/>
    </source>
</evidence>
<evidence type="ECO:0000259" key="21">
    <source>
        <dbReference type="PROSITE" id="PS50089"/>
    </source>
</evidence>
<evidence type="ECO:0000256" key="14">
    <source>
        <dbReference type="ARBA" id="ARBA00023136"/>
    </source>
</evidence>
<name>A0AAD7K0A8_9AGAR</name>
<dbReference type="SMART" id="SM00184">
    <property type="entry name" value="RING"/>
    <property type="match status" value="1"/>
</dbReference>
<evidence type="ECO:0000256" key="6">
    <source>
        <dbReference type="ARBA" id="ARBA00022692"/>
    </source>
</evidence>
<evidence type="ECO:0000256" key="18">
    <source>
        <dbReference type="PROSITE-ProRule" id="PRU00023"/>
    </source>
</evidence>
<dbReference type="Gene3D" id="1.25.40.20">
    <property type="entry name" value="Ankyrin repeat-containing domain"/>
    <property type="match status" value="2"/>
</dbReference>
<feature type="repeat" description="ANK" evidence="18">
    <location>
        <begin position="785"/>
        <end position="817"/>
    </location>
</feature>
<keyword evidence="10" id="KW-0862">Zinc</keyword>